<dbReference type="Pfam" id="PF13472">
    <property type="entry name" value="Lipase_GDSL_2"/>
    <property type="match status" value="1"/>
</dbReference>
<reference evidence="2 3" key="1">
    <citation type="submission" date="2016-10" db="EMBL/GenBank/DDBJ databases">
        <authorList>
            <person name="de Groot N.N."/>
        </authorList>
    </citation>
    <scope>NUCLEOTIDE SEQUENCE [LARGE SCALE GENOMIC DNA]</scope>
    <source>
        <strain evidence="2 3">DSM 12992</strain>
    </source>
</reference>
<keyword evidence="3" id="KW-1185">Reference proteome</keyword>
<dbReference type="GO" id="GO:0016787">
    <property type="term" value="F:hydrolase activity"/>
    <property type="evidence" value="ECO:0007669"/>
    <property type="project" value="UniProtKB-KW"/>
</dbReference>
<dbReference type="PANTHER" id="PTHR14209:SF19">
    <property type="entry name" value="ISOAMYL ACETATE-HYDROLYZING ESTERASE 1 HOMOLOG"/>
    <property type="match status" value="1"/>
</dbReference>
<dbReference type="AlphaFoldDB" id="A0A1I1S0V0"/>
<evidence type="ECO:0000313" key="3">
    <source>
        <dbReference type="Proteomes" id="UP000199263"/>
    </source>
</evidence>
<keyword evidence="2" id="KW-0378">Hydrolase</keyword>
<name>A0A1I1S0V0_9CLOT</name>
<dbReference type="RefSeq" id="WP_090094233.1">
    <property type="nucleotide sequence ID" value="NZ_FOMG01000037.1"/>
</dbReference>
<dbReference type="OrthoDB" id="2102971at2"/>
<dbReference type="STRING" id="119641.SAMN05421842_13717"/>
<dbReference type="PANTHER" id="PTHR14209">
    <property type="entry name" value="ISOAMYL ACETATE-HYDROLYZING ESTERASE 1"/>
    <property type="match status" value="1"/>
</dbReference>
<dbReference type="EMBL" id="FOMG01000037">
    <property type="protein sequence ID" value="SFD36570.1"/>
    <property type="molecule type" value="Genomic_DNA"/>
</dbReference>
<accession>A0A1I1S0V0</accession>
<feature type="domain" description="SGNH hydrolase-type esterase" evidence="1">
    <location>
        <begin position="95"/>
        <end position="259"/>
    </location>
</feature>
<sequence length="277" mass="32324">MTQLINNSKYSNEYMDIRFKAYQHGIPSIENNREMIAYAFGYPIEDVDTIYKELDGELQSPVDYINTKYKKEMDDKLKNLEFTFAFIGCSFVSDYQSFFNVVRRVLAPYSGIKLIDASVTGDTTTQTISNIYNRVLRYKPQITAVFIGINDMRQNNDVYSRPNVSPEEYRKNMNYIAKILRHKGNRVIFNTLSGYDTERMETAVAEKRWTYNVEFDDVYNKIIREVALENGCVLNDMAEKFKEFDGPMNIPNNGLHLTYQAQSFFANKFMETFLGML</sequence>
<dbReference type="Gene3D" id="3.40.50.1110">
    <property type="entry name" value="SGNH hydrolase"/>
    <property type="match status" value="1"/>
</dbReference>
<protein>
    <submittedName>
        <fullName evidence="2">GDSL-like Lipase/Acylhydrolase family protein</fullName>
    </submittedName>
</protein>
<dbReference type="InterPro" id="IPR036514">
    <property type="entry name" value="SGNH_hydro_sf"/>
</dbReference>
<dbReference type="SUPFAM" id="SSF52266">
    <property type="entry name" value="SGNH hydrolase"/>
    <property type="match status" value="1"/>
</dbReference>
<dbReference type="InterPro" id="IPR013830">
    <property type="entry name" value="SGNH_hydro"/>
</dbReference>
<dbReference type="Proteomes" id="UP000199263">
    <property type="component" value="Unassembled WGS sequence"/>
</dbReference>
<evidence type="ECO:0000313" key="2">
    <source>
        <dbReference type="EMBL" id="SFD36570.1"/>
    </source>
</evidence>
<evidence type="ECO:0000259" key="1">
    <source>
        <dbReference type="Pfam" id="PF13472"/>
    </source>
</evidence>
<proteinExistence type="predicted"/>
<gene>
    <name evidence="2" type="ORF">SAMN05421842_13717</name>
</gene>
<dbReference type="InterPro" id="IPR045136">
    <property type="entry name" value="Iah1-like"/>
</dbReference>
<organism evidence="2 3">
    <name type="scientific">Clostridium uliginosum</name>
    <dbReference type="NCBI Taxonomy" id="119641"/>
    <lineage>
        <taxon>Bacteria</taxon>
        <taxon>Bacillati</taxon>
        <taxon>Bacillota</taxon>
        <taxon>Clostridia</taxon>
        <taxon>Eubacteriales</taxon>
        <taxon>Clostridiaceae</taxon>
        <taxon>Clostridium</taxon>
    </lineage>
</organism>